<organism evidence="1">
    <name type="scientific">bioreactor metagenome</name>
    <dbReference type="NCBI Taxonomy" id="1076179"/>
    <lineage>
        <taxon>unclassified sequences</taxon>
        <taxon>metagenomes</taxon>
        <taxon>ecological metagenomes</taxon>
    </lineage>
</organism>
<gene>
    <name evidence="1" type="ORF">SDC9_83970</name>
</gene>
<sequence length="131" mass="14842">MKLFHKNRNVKIDHYAPDVTIVSVGYTVPHPPEAQMRAAERRMEQFLAATQPDADNASYYDRMAGNEGALEKELILMQKPGHDNTNHGIAIKHGAELIRIQDEIEKTTELIRVFSDEIEALRSIYSSHNGN</sequence>
<reference evidence="1" key="1">
    <citation type="submission" date="2019-08" db="EMBL/GenBank/DDBJ databases">
        <authorList>
            <person name="Kucharzyk K."/>
            <person name="Murdoch R.W."/>
            <person name="Higgins S."/>
            <person name="Loffler F."/>
        </authorList>
    </citation>
    <scope>NUCLEOTIDE SEQUENCE</scope>
</reference>
<name>A0A644Z8Z5_9ZZZZ</name>
<accession>A0A644Z8Z5</accession>
<dbReference type="EMBL" id="VSSQ01007915">
    <property type="protein sequence ID" value="MPM37360.1"/>
    <property type="molecule type" value="Genomic_DNA"/>
</dbReference>
<comment type="caution">
    <text evidence="1">The sequence shown here is derived from an EMBL/GenBank/DDBJ whole genome shotgun (WGS) entry which is preliminary data.</text>
</comment>
<dbReference type="AlphaFoldDB" id="A0A644Z8Z5"/>
<proteinExistence type="predicted"/>
<protein>
    <submittedName>
        <fullName evidence="1">Uncharacterized protein</fullName>
    </submittedName>
</protein>
<evidence type="ECO:0000313" key="1">
    <source>
        <dbReference type="EMBL" id="MPM37360.1"/>
    </source>
</evidence>